<organism evidence="7 8">
    <name type="scientific">Candidatus Clostridium eludens</name>
    <dbReference type="NCBI Taxonomy" id="3381663"/>
    <lineage>
        <taxon>Bacteria</taxon>
        <taxon>Bacillati</taxon>
        <taxon>Bacillota</taxon>
        <taxon>Clostridia</taxon>
        <taxon>Eubacteriales</taxon>
        <taxon>Clostridiaceae</taxon>
        <taxon>Clostridium</taxon>
    </lineage>
</organism>
<feature type="transmembrane region" description="Helical" evidence="5">
    <location>
        <begin position="442"/>
        <end position="462"/>
    </location>
</feature>
<comment type="caution">
    <text evidence="7">The sequence shown here is derived from an EMBL/GenBank/DDBJ whole genome shotgun (WGS) entry which is preliminary data.</text>
</comment>
<evidence type="ECO:0000313" key="8">
    <source>
        <dbReference type="Proteomes" id="UP001623660"/>
    </source>
</evidence>
<dbReference type="Proteomes" id="UP001623660">
    <property type="component" value="Unassembled WGS sequence"/>
</dbReference>
<dbReference type="Pfam" id="PF04138">
    <property type="entry name" value="GtrA_DPMS_TM"/>
    <property type="match status" value="1"/>
</dbReference>
<keyword evidence="3 5" id="KW-1133">Transmembrane helix</keyword>
<feature type="transmembrane region" description="Helical" evidence="5">
    <location>
        <begin position="474"/>
        <end position="496"/>
    </location>
</feature>
<comment type="subcellular location">
    <subcellularLocation>
        <location evidence="1">Membrane</location>
        <topology evidence="1">Multi-pass membrane protein</topology>
    </subcellularLocation>
</comment>
<accession>A0ABW8SHJ8</accession>
<feature type="transmembrane region" description="Helical" evidence="5">
    <location>
        <begin position="88"/>
        <end position="108"/>
    </location>
</feature>
<feature type="transmembrane region" description="Helical" evidence="5">
    <location>
        <begin position="55"/>
        <end position="76"/>
    </location>
</feature>
<feature type="transmembrane region" description="Helical" evidence="5">
    <location>
        <begin position="294"/>
        <end position="321"/>
    </location>
</feature>
<feature type="domain" description="GtrA/DPMS transmembrane" evidence="6">
    <location>
        <begin position="28"/>
        <end position="137"/>
    </location>
</feature>
<reference evidence="7 8" key="1">
    <citation type="submission" date="2024-11" db="EMBL/GenBank/DDBJ databases">
        <authorList>
            <person name="Heng Y.C."/>
            <person name="Lim A.C.H."/>
            <person name="Lee J.K.Y."/>
            <person name="Kittelmann S."/>
        </authorList>
    </citation>
    <scope>NUCLEOTIDE SEQUENCE [LARGE SCALE GENOMIC DNA]</scope>
    <source>
        <strain evidence="7 8">WILCCON 0269</strain>
    </source>
</reference>
<feature type="transmembrane region" description="Helical" evidence="5">
    <location>
        <begin position="341"/>
        <end position="371"/>
    </location>
</feature>
<dbReference type="PANTHER" id="PTHR38454:SF1">
    <property type="entry name" value="INTEGRAL MEMBRANE PROTEIN"/>
    <property type="match status" value="1"/>
</dbReference>
<feature type="transmembrane region" description="Helical" evidence="5">
    <location>
        <begin position="1006"/>
        <end position="1026"/>
    </location>
</feature>
<dbReference type="InterPro" id="IPR018580">
    <property type="entry name" value="Uncharacterised_YfhO"/>
</dbReference>
<feature type="transmembrane region" description="Helical" evidence="5">
    <location>
        <begin position="392"/>
        <end position="415"/>
    </location>
</feature>
<evidence type="ECO:0000256" key="2">
    <source>
        <dbReference type="ARBA" id="ARBA00022692"/>
    </source>
</evidence>
<keyword evidence="4 5" id="KW-0472">Membrane</keyword>
<evidence type="ECO:0000256" key="3">
    <source>
        <dbReference type="ARBA" id="ARBA00022989"/>
    </source>
</evidence>
<evidence type="ECO:0000256" key="4">
    <source>
        <dbReference type="ARBA" id="ARBA00023136"/>
    </source>
</evidence>
<feature type="transmembrane region" description="Helical" evidence="5">
    <location>
        <begin position="163"/>
        <end position="182"/>
    </location>
</feature>
<dbReference type="RefSeq" id="WP_406790790.1">
    <property type="nucleotide sequence ID" value="NZ_JBJHZX010000004.1"/>
</dbReference>
<evidence type="ECO:0000256" key="1">
    <source>
        <dbReference type="ARBA" id="ARBA00004141"/>
    </source>
</evidence>
<gene>
    <name evidence="7" type="ORF">ACJDU8_03620</name>
</gene>
<dbReference type="InterPro" id="IPR007267">
    <property type="entry name" value="GtrA_DPMS_TM"/>
</dbReference>
<sequence>MKNNTYLFIKQYFDKFINKESGFFNFMRFAVIGVINTIHYYVWYRILLWLQIPYVLSHTIAFIISMIGSYFLNCFFTFRTKPTFRKFISYPLTTLSNYIISTVSLVLLVNLFNIASSVAALLASILPIPITFMVTHHVLKKTDEDTIIEENSKIKLQRNLKNLFAYVFLLMFSIACHLYILYSRVLFGKFDTDSISQFMYFMPFLQKAFSSGEPFWSWSYGLGGDIFGQFSYYYTTSPFFYLSLLLKTLGIGSWTLENTLEFKLLFSIFKQFLAMSICYALLRYEGKKRYSSLIGAMIYGGCICFIWFSLFFDFMADAYIWLPLTILGIRRYEKTGKSLLFILSAALTVGNSFYFGFISFIFYAIFIIVFINIKGTNFKERIYSFLSSVSRYVLFAILALGIAATAFVPSVSAFLKTDRFSNPSITPIFYDSKYILSLPDQLFFYSSILGLPLILLVIFALPWKQLTLITKRKIVLVGIFFVLYLTPYSGSFFNGFSYSVKRWYYLLIFSIAYAVPDWLEENDRLKQIGAYFVSSVTLLALLFYYTRVQRGFDHVIHSKKATNILNISILGAGLISLWMVAFKKYISKKFTNKILSYTVVLCVGTSLMLNSNAYLYLVQPNVSRAILQTQSGMENKEESYIFGKLTPSNSEFYRTLFRNSIMENTPMSYNYYGTSAYNSMIDGNLHKWLKVDHNILYPSVTPSRYENFDDRLFIETAFGVKYLVTYKNDNYTPPNFYQLIEKTKNYNIFENKNNVGFDLWYSNTTGKSSYDEMNVAERDAALLQTAVADKVIPGIKNKSIDSSTSELAIDWKNAYTVNAKYENGVLAAQKGAIVNVPITNTLKGTEGEILFTMNIKPVNGQMIKLTVNGKSTTKMKDTYPYIYPINNFTFRLDDSTKMLKIQISEGKYVISSAHAWFNSYNYYTECVKDLNKYNLENLYVNGGTISGNIKNNEKGILALNIPYSSGWSARVDGKKQQLIKVNVVFTGIVLEPGVHNIKLSYITPGFIPGAIISVIFILGIIIYFTLFI</sequence>
<dbReference type="EMBL" id="JBJHZX010000004">
    <property type="protein sequence ID" value="MFL0194664.1"/>
    <property type="molecule type" value="Genomic_DNA"/>
</dbReference>
<feature type="transmembrane region" description="Helical" evidence="5">
    <location>
        <begin position="528"/>
        <end position="545"/>
    </location>
</feature>
<protein>
    <submittedName>
        <fullName evidence="7">YfhO family protein</fullName>
    </submittedName>
</protein>
<feature type="transmembrane region" description="Helical" evidence="5">
    <location>
        <begin position="262"/>
        <end position="282"/>
    </location>
</feature>
<evidence type="ECO:0000259" key="6">
    <source>
        <dbReference type="Pfam" id="PF04138"/>
    </source>
</evidence>
<name>A0ABW8SHJ8_9CLOT</name>
<feature type="transmembrane region" description="Helical" evidence="5">
    <location>
        <begin position="114"/>
        <end position="134"/>
    </location>
</feature>
<feature type="transmembrane region" description="Helical" evidence="5">
    <location>
        <begin position="565"/>
        <end position="582"/>
    </location>
</feature>
<feature type="transmembrane region" description="Helical" evidence="5">
    <location>
        <begin position="21"/>
        <end position="43"/>
    </location>
</feature>
<dbReference type="Pfam" id="PF09586">
    <property type="entry name" value="YfhO"/>
    <property type="match status" value="1"/>
</dbReference>
<dbReference type="PANTHER" id="PTHR38454">
    <property type="entry name" value="INTEGRAL MEMBRANE PROTEIN-RELATED"/>
    <property type="match status" value="1"/>
</dbReference>
<keyword evidence="2 5" id="KW-0812">Transmembrane</keyword>
<proteinExistence type="predicted"/>
<feature type="transmembrane region" description="Helical" evidence="5">
    <location>
        <begin position="594"/>
        <end position="617"/>
    </location>
</feature>
<keyword evidence="8" id="KW-1185">Reference proteome</keyword>
<evidence type="ECO:0000256" key="5">
    <source>
        <dbReference type="SAM" id="Phobius"/>
    </source>
</evidence>
<evidence type="ECO:0000313" key="7">
    <source>
        <dbReference type="EMBL" id="MFL0194664.1"/>
    </source>
</evidence>